<dbReference type="InterPro" id="IPR013783">
    <property type="entry name" value="Ig-like_fold"/>
</dbReference>
<keyword evidence="2" id="KW-1185">Reference proteome</keyword>
<dbReference type="AlphaFoldDB" id="A0A1V4SMQ3"/>
<dbReference type="Proteomes" id="UP000191554">
    <property type="component" value="Unassembled WGS sequence"/>
</dbReference>
<gene>
    <name evidence="1" type="ORF">CLHUN_13100</name>
</gene>
<organism evidence="1 2">
    <name type="scientific">Ruminiclostridium hungatei</name>
    <name type="common">Clostridium hungatei</name>
    <dbReference type="NCBI Taxonomy" id="48256"/>
    <lineage>
        <taxon>Bacteria</taxon>
        <taxon>Bacillati</taxon>
        <taxon>Bacillota</taxon>
        <taxon>Clostridia</taxon>
        <taxon>Eubacteriales</taxon>
        <taxon>Oscillospiraceae</taxon>
        <taxon>Ruminiclostridium</taxon>
    </lineage>
</organism>
<dbReference type="EMBL" id="MZGX01000007">
    <property type="protein sequence ID" value="OPX44756.1"/>
    <property type="molecule type" value="Genomic_DNA"/>
</dbReference>
<evidence type="ECO:0000313" key="2">
    <source>
        <dbReference type="Proteomes" id="UP000191554"/>
    </source>
</evidence>
<name>A0A1V4SMQ3_RUMHU</name>
<accession>A0A1V4SMQ3</accession>
<reference evidence="1 2" key="1">
    <citation type="submission" date="2017-03" db="EMBL/GenBank/DDBJ databases">
        <title>Genome sequence of Clostridium hungatei DSM 14427.</title>
        <authorList>
            <person name="Poehlein A."/>
            <person name="Daniel R."/>
        </authorList>
    </citation>
    <scope>NUCLEOTIDE SEQUENCE [LARGE SCALE GENOMIC DNA]</scope>
    <source>
        <strain evidence="1 2">DSM 14427</strain>
    </source>
</reference>
<dbReference type="Gene3D" id="2.60.40.10">
    <property type="entry name" value="Immunoglobulins"/>
    <property type="match status" value="1"/>
</dbReference>
<comment type="caution">
    <text evidence="1">The sequence shown here is derived from an EMBL/GenBank/DDBJ whole genome shotgun (WGS) entry which is preliminary data.</text>
</comment>
<evidence type="ECO:0000313" key="1">
    <source>
        <dbReference type="EMBL" id="OPX44756.1"/>
    </source>
</evidence>
<protein>
    <submittedName>
        <fullName evidence="1">Uncharacterized protein</fullName>
    </submittedName>
</protein>
<sequence length="116" mass="13179">MRYTFTTYYSSPAKSITDFKPQKVKLSAKSSNNMVTIMLDKSEGAVGYCIYMSNSKDGDYKLIQTIKAEDALKYTANKLSAGDYYYKARAYRIINNNKVWGEYSSIVKCKISNEAN</sequence>
<proteinExistence type="predicted"/>